<dbReference type="PANTHER" id="PTHR47772">
    <property type="entry name" value="ZINC FINGER PROTEIN 200"/>
    <property type="match status" value="1"/>
</dbReference>
<feature type="domain" description="C2H2-type" evidence="10">
    <location>
        <begin position="39"/>
        <end position="67"/>
    </location>
</feature>
<proteinExistence type="predicted"/>
<name>A0A1D2M0N8_ORCCI</name>
<evidence type="ECO:0000313" key="12">
    <source>
        <dbReference type="Proteomes" id="UP000094527"/>
    </source>
</evidence>
<evidence type="ECO:0000313" key="11">
    <source>
        <dbReference type="EMBL" id="ODM86527.1"/>
    </source>
</evidence>
<evidence type="ECO:0000256" key="8">
    <source>
        <dbReference type="ARBA" id="ARBA00023242"/>
    </source>
</evidence>
<sequence length="197" mass="23074">MKYHVPVSKLSCELCANEFLTLDELKIHLRSHESTDRSEICEYCGTYFLHLNSLRAHIRKFHSEGTAESVNSNNNEKVYKCKHCDFTSHLRLVITQHGKIHTEEYRFPCNTREKPFSPKLHQQIANGNRNGKNPAYCDWCKKNYVNHNYLRKHHVRCKMRPPTADREIPLTEKPKEKKKSSFVIVTASVGYNFKPGR</sequence>
<dbReference type="InterPro" id="IPR036236">
    <property type="entry name" value="Znf_C2H2_sf"/>
</dbReference>
<evidence type="ECO:0000256" key="2">
    <source>
        <dbReference type="ARBA" id="ARBA00022723"/>
    </source>
</evidence>
<dbReference type="STRING" id="48709.A0A1D2M0N8"/>
<keyword evidence="5" id="KW-0862">Zinc</keyword>
<dbReference type="AlphaFoldDB" id="A0A1D2M0N8"/>
<keyword evidence="3" id="KW-0677">Repeat</keyword>
<gene>
    <name evidence="11" type="ORF">Ocin01_20154</name>
</gene>
<protein>
    <submittedName>
        <fullName evidence="11">Putative zinc finger protein</fullName>
    </submittedName>
</protein>
<accession>A0A1D2M0N8</accession>
<dbReference type="Proteomes" id="UP000094527">
    <property type="component" value="Unassembled WGS sequence"/>
</dbReference>
<evidence type="ECO:0000256" key="9">
    <source>
        <dbReference type="PROSITE-ProRule" id="PRU00042"/>
    </source>
</evidence>
<keyword evidence="8" id="KW-0539">Nucleus</keyword>
<dbReference type="OrthoDB" id="427030at2759"/>
<dbReference type="InterPro" id="IPR050636">
    <property type="entry name" value="C2H2-ZF_domain-containing"/>
</dbReference>
<dbReference type="Gene3D" id="3.30.160.60">
    <property type="entry name" value="Classic Zinc Finger"/>
    <property type="match status" value="2"/>
</dbReference>
<dbReference type="PANTHER" id="PTHR47772:SF1">
    <property type="entry name" value="ZINC FINGER PROTEIN 200"/>
    <property type="match status" value="1"/>
</dbReference>
<keyword evidence="2" id="KW-0479">Metal-binding</keyword>
<dbReference type="EMBL" id="LJIJ01008424">
    <property type="protein sequence ID" value="ODM86527.1"/>
    <property type="molecule type" value="Genomic_DNA"/>
</dbReference>
<organism evidence="11 12">
    <name type="scientific">Orchesella cincta</name>
    <name type="common">Springtail</name>
    <name type="synonym">Podura cincta</name>
    <dbReference type="NCBI Taxonomy" id="48709"/>
    <lineage>
        <taxon>Eukaryota</taxon>
        <taxon>Metazoa</taxon>
        <taxon>Ecdysozoa</taxon>
        <taxon>Arthropoda</taxon>
        <taxon>Hexapoda</taxon>
        <taxon>Collembola</taxon>
        <taxon>Entomobryomorpha</taxon>
        <taxon>Entomobryoidea</taxon>
        <taxon>Orchesellidae</taxon>
        <taxon>Orchesellinae</taxon>
        <taxon>Orchesella</taxon>
    </lineage>
</organism>
<dbReference type="SMART" id="SM00355">
    <property type="entry name" value="ZnF_C2H2"/>
    <property type="match status" value="4"/>
</dbReference>
<feature type="domain" description="C2H2-type" evidence="10">
    <location>
        <begin position="79"/>
        <end position="106"/>
    </location>
</feature>
<dbReference type="GO" id="GO:0008270">
    <property type="term" value="F:zinc ion binding"/>
    <property type="evidence" value="ECO:0007669"/>
    <property type="project" value="UniProtKB-KW"/>
</dbReference>
<evidence type="ECO:0000256" key="6">
    <source>
        <dbReference type="ARBA" id="ARBA00023015"/>
    </source>
</evidence>
<dbReference type="PROSITE" id="PS00028">
    <property type="entry name" value="ZINC_FINGER_C2H2_1"/>
    <property type="match status" value="2"/>
</dbReference>
<evidence type="ECO:0000256" key="7">
    <source>
        <dbReference type="ARBA" id="ARBA00023163"/>
    </source>
</evidence>
<keyword evidence="7" id="KW-0804">Transcription</keyword>
<evidence type="ECO:0000259" key="10">
    <source>
        <dbReference type="PROSITE" id="PS50157"/>
    </source>
</evidence>
<dbReference type="SUPFAM" id="SSF57667">
    <property type="entry name" value="beta-beta-alpha zinc fingers"/>
    <property type="match status" value="2"/>
</dbReference>
<keyword evidence="6" id="KW-0805">Transcription regulation</keyword>
<evidence type="ECO:0000256" key="4">
    <source>
        <dbReference type="ARBA" id="ARBA00022771"/>
    </source>
</evidence>
<comment type="subcellular location">
    <subcellularLocation>
        <location evidence="1">Nucleus</location>
    </subcellularLocation>
</comment>
<feature type="domain" description="C2H2-type" evidence="10">
    <location>
        <begin position="10"/>
        <end position="37"/>
    </location>
</feature>
<dbReference type="PROSITE" id="PS50157">
    <property type="entry name" value="ZINC_FINGER_C2H2_2"/>
    <property type="match status" value="3"/>
</dbReference>
<reference evidence="11 12" key="1">
    <citation type="journal article" date="2016" name="Genome Biol. Evol.">
        <title>Gene Family Evolution Reflects Adaptation to Soil Environmental Stressors in the Genome of the Collembolan Orchesella cincta.</title>
        <authorList>
            <person name="Faddeeva-Vakhrusheva A."/>
            <person name="Derks M.F."/>
            <person name="Anvar S.Y."/>
            <person name="Agamennone V."/>
            <person name="Suring W."/>
            <person name="Smit S."/>
            <person name="van Straalen N.M."/>
            <person name="Roelofs D."/>
        </authorList>
    </citation>
    <scope>NUCLEOTIDE SEQUENCE [LARGE SCALE GENOMIC DNA]</scope>
    <source>
        <tissue evidence="11">Mixed pool</tissue>
    </source>
</reference>
<keyword evidence="4 9" id="KW-0863">Zinc-finger</keyword>
<evidence type="ECO:0000256" key="5">
    <source>
        <dbReference type="ARBA" id="ARBA00022833"/>
    </source>
</evidence>
<keyword evidence="12" id="KW-1185">Reference proteome</keyword>
<dbReference type="InterPro" id="IPR013087">
    <property type="entry name" value="Znf_C2H2_type"/>
</dbReference>
<comment type="caution">
    <text evidence="11">The sequence shown here is derived from an EMBL/GenBank/DDBJ whole genome shotgun (WGS) entry which is preliminary data.</text>
</comment>
<dbReference type="GO" id="GO:0005634">
    <property type="term" value="C:nucleus"/>
    <property type="evidence" value="ECO:0007669"/>
    <property type="project" value="UniProtKB-SubCell"/>
</dbReference>
<evidence type="ECO:0000256" key="3">
    <source>
        <dbReference type="ARBA" id="ARBA00022737"/>
    </source>
</evidence>
<evidence type="ECO:0000256" key="1">
    <source>
        <dbReference type="ARBA" id="ARBA00004123"/>
    </source>
</evidence>